<evidence type="ECO:0000313" key="2">
    <source>
        <dbReference type="EMBL" id="RXH77683.1"/>
    </source>
</evidence>
<organism evidence="2 3">
    <name type="scientific">Malus domestica</name>
    <name type="common">Apple</name>
    <name type="synonym">Pyrus malus</name>
    <dbReference type="NCBI Taxonomy" id="3750"/>
    <lineage>
        <taxon>Eukaryota</taxon>
        <taxon>Viridiplantae</taxon>
        <taxon>Streptophyta</taxon>
        <taxon>Embryophyta</taxon>
        <taxon>Tracheophyta</taxon>
        <taxon>Spermatophyta</taxon>
        <taxon>Magnoliopsida</taxon>
        <taxon>eudicotyledons</taxon>
        <taxon>Gunneridae</taxon>
        <taxon>Pentapetalae</taxon>
        <taxon>rosids</taxon>
        <taxon>fabids</taxon>
        <taxon>Rosales</taxon>
        <taxon>Rosaceae</taxon>
        <taxon>Amygdaloideae</taxon>
        <taxon>Maleae</taxon>
        <taxon>Malus</taxon>
    </lineage>
</organism>
<evidence type="ECO:0000256" key="1">
    <source>
        <dbReference type="SAM" id="SignalP"/>
    </source>
</evidence>
<protein>
    <submittedName>
        <fullName evidence="2">Uncharacterized protein</fullName>
    </submittedName>
</protein>
<dbReference type="EMBL" id="RDQH01000340">
    <property type="protein sequence ID" value="RXH77683.1"/>
    <property type="molecule type" value="Genomic_DNA"/>
</dbReference>
<feature type="signal peptide" evidence="1">
    <location>
        <begin position="1"/>
        <end position="28"/>
    </location>
</feature>
<evidence type="ECO:0000313" key="3">
    <source>
        <dbReference type="Proteomes" id="UP000290289"/>
    </source>
</evidence>
<dbReference type="Proteomes" id="UP000290289">
    <property type="component" value="Chromosome 14"/>
</dbReference>
<name>A0A498I9B8_MALDO</name>
<keyword evidence="1" id="KW-0732">Signal</keyword>
<sequence>MSSFLEKLVLVVAALYLLLCVFPATSSSLPHGNEKNTLSHVGCGDGLTKIIGRKEVKCGYQSEIVSNKVVPVRRSLRLILTLSPPSPIKNAPKSQTGTLCSSPTSYMMIAIYVYNQCSKR</sequence>
<feature type="chain" id="PRO_5019773021" evidence="1">
    <location>
        <begin position="29"/>
        <end position="120"/>
    </location>
</feature>
<proteinExistence type="predicted"/>
<accession>A0A498I9B8</accession>
<keyword evidence="3" id="KW-1185">Reference proteome</keyword>
<comment type="caution">
    <text evidence="2">The sequence shown here is derived from an EMBL/GenBank/DDBJ whole genome shotgun (WGS) entry which is preliminary data.</text>
</comment>
<reference evidence="2 3" key="1">
    <citation type="submission" date="2018-10" db="EMBL/GenBank/DDBJ databases">
        <title>A high-quality apple genome assembly.</title>
        <authorList>
            <person name="Hu J."/>
        </authorList>
    </citation>
    <scope>NUCLEOTIDE SEQUENCE [LARGE SCALE GENOMIC DNA]</scope>
    <source>
        <strain evidence="3">cv. HFTH1</strain>
        <tissue evidence="2">Young leaf</tissue>
    </source>
</reference>
<dbReference type="AlphaFoldDB" id="A0A498I9B8"/>
<gene>
    <name evidence="2" type="ORF">DVH24_039654</name>
</gene>